<comment type="caution">
    <text evidence="2">The sequence shown here is derived from an EMBL/GenBank/DDBJ whole genome shotgun (WGS) entry which is preliminary data.</text>
</comment>
<reference evidence="2 3" key="1">
    <citation type="submission" date="2020-08" db="EMBL/GenBank/DDBJ databases">
        <title>Genomic Encyclopedia of Type Strains, Phase IV (KMG-IV): sequencing the most valuable type-strain genomes for metagenomic binning, comparative biology and taxonomic classification.</title>
        <authorList>
            <person name="Goeker M."/>
        </authorList>
    </citation>
    <scope>NUCLEOTIDE SEQUENCE [LARGE SCALE GENOMIC DNA]</scope>
    <source>
        <strain evidence="2 3">DSM 11590</strain>
    </source>
</reference>
<dbReference type="Proteomes" id="UP000544872">
    <property type="component" value="Unassembled WGS sequence"/>
</dbReference>
<protein>
    <submittedName>
        <fullName evidence="2">Microcystin-dependent protein</fullName>
    </submittedName>
</protein>
<dbReference type="Gene3D" id="3.90.1340.10">
    <property type="entry name" value="Phage tail collar domain"/>
    <property type="match status" value="1"/>
</dbReference>
<dbReference type="InterPro" id="IPR011083">
    <property type="entry name" value="Phage_tail_collar_dom"/>
</dbReference>
<gene>
    <name evidence="2" type="ORF">FHS48_001662</name>
</gene>
<evidence type="ECO:0000259" key="1">
    <source>
        <dbReference type="Pfam" id="PF07484"/>
    </source>
</evidence>
<evidence type="ECO:0000313" key="2">
    <source>
        <dbReference type="EMBL" id="MBB6210247.1"/>
    </source>
</evidence>
<dbReference type="AlphaFoldDB" id="A0A7W9ZEX5"/>
<proteinExistence type="predicted"/>
<keyword evidence="3" id="KW-1185">Reference proteome</keyword>
<name>A0A7W9ZEX5_NOVIT</name>
<sequence>MYPYVGEIRLFSGTFAPAGWSFCDGSLQLIAQYEALYTLIGTSYGGNGVRTFGLPDLRGRVIIGQGAGPGLTPRTIAATGGVSAVVLGVENLPAHSHTVTVSNQEGISPRFQKSGSGDPVLTNMATISGGTVAAYTDKTKALNSPVQMLAEGTIDSSGEGKGHSNLMPGLGLHYIIATTGIFPSHP</sequence>
<dbReference type="SUPFAM" id="SSF88874">
    <property type="entry name" value="Receptor-binding domain of short tail fibre protein gp12"/>
    <property type="match status" value="1"/>
</dbReference>
<dbReference type="Pfam" id="PF07484">
    <property type="entry name" value="Collar"/>
    <property type="match status" value="1"/>
</dbReference>
<dbReference type="InterPro" id="IPR037053">
    <property type="entry name" value="Phage_tail_collar_dom_sf"/>
</dbReference>
<evidence type="ECO:0000313" key="3">
    <source>
        <dbReference type="Proteomes" id="UP000544872"/>
    </source>
</evidence>
<organism evidence="2 3">
    <name type="scientific">Novispirillum itersonii</name>
    <name type="common">Aquaspirillum itersonii</name>
    <dbReference type="NCBI Taxonomy" id="189"/>
    <lineage>
        <taxon>Bacteria</taxon>
        <taxon>Pseudomonadati</taxon>
        <taxon>Pseudomonadota</taxon>
        <taxon>Alphaproteobacteria</taxon>
        <taxon>Rhodospirillales</taxon>
        <taxon>Novispirillaceae</taxon>
        <taxon>Novispirillum</taxon>
    </lineage>
</organism>
<feature type="domain" description="Phage tail collar" evidence="1">
    <location>
        <begin position="6"/>
        <end position="62"/>
    </location>
</feature>
<dbReference type="RefSeq" id="WP_184263087.1">
    <property type="nucleotide sequence ID" value="NZ_JACIIX010000005.1"/>
</dbReference>
<dbReference type="EMBL" id="JACIIX010000005">
    <property type="protein sequence ID" value="MBB6210247.1"/>
    <property type="molecule type" value="Genomic_DNA"/>
</dbReference>
<accession>A0A7W9ZEX5</accession>